<feature type="transmembrane region" description="Helical" evidence="1">
    <location>
        <begin position="30"/>
        <end position="50"/>
    </location>
</feature>
<name>A0ABY4BIR5_9FLAO</name>
<dbReference type="RefSeq" id="WP_243576457.1">
    <property type="nucleotide sequence ID" value="NZ_CP094529.1"/>
</dbReference>
<evidence type="ECO:0000313" key="3">
    <source>
        <dbReference type="Proteomes" id="UP000831068"/>
    </source>
</evidence>
<proteinExistence type="predicted"/>
<evidence type="ECO:0008006" key="4">
    <source>
        <dbReference type="Google" id="ProtNLM"/>
    </source>
</evidence>
<dbReference type="EMBL" id="CP094529">
    <property type="protein sequence ID" value="UOE38132.1"/>
    <property type="molecule type" value="Genomic_DNA"/>
</dbReference>
<keyword evidence="1" id="KW-1133">Transmembrane helix</keyword>
<evidence type="ECO:0000256" key="1">
    <source>
        <dbReference type="SAM" id="Phobius"/>
    </source>
</evidence>
<keyword evidence="3" id="KW-1185">Reference proteome</keyword>
<gene>
    <name evidence="2" type="ORF">MTP08_13925</name>
</gene>
<organism evidence="2 3">
    <name type="scientific">Chryseobacterium oryzae</name>
    <dbReference type="NCBI Taxonomy" id="2929799"/>
    <lineage>
        <taxon>Bacteria</taxon>
        <taxon>Pseudomonadati</taxon>
        <taxon>Bacteroidota</taxon>
        <taxon>Flavobacteriia</taxon>
        <taxon>Flavobacteriales</taxon>
        <taxon>Weeksellaceae</taxon>
        <taxon>Chryseobacterium group</taxon>
        <taxon>Chryseobacterium</taxon>
    </lineage>
</organism>
<keyword evidence="1" id="KW-0472">Membrane</keyword>
<protein>
    <recommendedName>
        <fullName evidence="4">F0F1-ATPase subunit Ca2+/Mg2+ transporter</fullName>
    </recommendedName>
</protein>
<accession>A0ABY4BIR5</accession>
<dbReference type="Proteomes" id="UP000831068">
    <property type="component" value="Chromosome"/>
</dbReference>
<keyword evidence="1" id="KW-0812">Transmembrane</keyword>
<reference evidence="2 3" key="1">
    <citation type="submission" date="2022-03" db="EMBL/GenBank/DDBJ databases">
        <title>Chryseobacterium sp. isolated from the Andong Sikhe.</title>
        <authorList>
            <person name="Won M."/>
            <person name="Kim S.-J."/>
            <person name="Kwon S.-W."/>
        </authorList>
    </citation>
    <scope>NUCLEOTIDE SEQUENCE [LARGE SCALE GENOMIC DNA]</scope>
    <source>
        <strain evidence="2 3">ADR-1</strain>
    </source>
</reference>
<evidence type="ECO:0000313" key="2">
    <source>
        <dbReference type="EMBL" id="UOE38132.1"/>
    </source>
</evidence>
<sequence>MKPLVILFAVQSSAVSFVKYYQDFWDLPSILSFGSLLAFSGYLIVHFLNFKK</sequence>